<dbReference type="Proteomes" id="UP000011715">
    <property type="component" value="Unassembled WGS sequence"/>
</dbReference>
<reference evidence="2" key="3">
    <citation type="submission" date="2011-03" db="EMBL/GenBank/DDBJ databases">
        <title>Annotation of Magnaporthe poae ATCC 64411.</title>
        <authorList>
            <person name="Ma L.-J."/>
            <person name="Dead R."/>
            <person name="Young S.K."/>
            <person name="Zeng Q."/>
            <person name="Gargeya S."/>
            <person name="Fitzgerald M."/>
            <person name="Haas B."/>
            <person name="Abouelleil A."/>
            <person name="Alvarado L."/>
            <person name="Arachchi H.M."/>
            <person name="Berlin A."/>
            <person name="Brown A."/>
            <person name="Chapman S.B."/>
            <person name="Chen Z."/>
            <person name="Dunbar C."/>
            <person name="Freedman E."/>
            <person name="Gearin G."/>
            <person name="Gellesch M."/>
            <person name="Goldberg J."/>
            <person name="Griggs A."/>
            <person name="Gujja S."/>
            <person name="Heiman D."/>
            <person name="Howarth C."/>
            <person name="Larson L."/>
            <person name="Lui A."/>
            <person name="MacDonald P.J.P."/>
            <person name="Mehta T."/>
            <person name="Montmayeur A."/>
            <person name="Murphy C."/>
            <person name="Neiman D."/>
            <person name="Pearson M."/>
            <person name="Priest M."/>
            <person name="Roberts A."/>
            <person name="Saif S."/>
            <person name="Shea T."/>
            <person name="Shenoy N."/>
            <person name="Sisk P."/>
            <person name="Stolte C."/>
            <person name="Sykes S."/>
            <person name="Yandava C."/>
            <person name="Wortman J."/>
            <person name="Nusbaum C."/>
            <person name="Birren B."/>
        </authorList>
    </citation>
    <scope>NUCLEOTIDE SEQUENCE</scope>
    <source>
        <strain evidence="2">ATCC 64411</strain>
    </source>
</reference>
<dbReference type="AlphaFoldDB" id="A0A0C4EDG6"/>
<organism evidence="3 4">
    <name type="scientific">Magnaporthiopsis poae (strain ATCC 64411 / 73-15)</name>
    <name type="common">Kentucky bluegrass fungus</name>
    <name type="synonym">Magnaporthe poae</name>
    <dbReference type="NCBI Taxonomy" id="644358"/>
    <lineage>
        <taxon>Eukaryota</taxon>
        <taxon>Fungi</taxon>
        <taxon>Dikarya</taxon>
        <taxon>Ascomycota</taxon>
        <taxon>Pezizomycotina</taxon>
        <taxon>Sordariomycetes</taxon>
        <taxon>Sordariomycetidae</taxon>
        <taxon>Magnaporthales</taxon>
        <taxon>Magnaporthaceae</taxon>
        <taxon>Magnaporthiopsis</taxon>
    </lineage>
</organism>
<evidence type="ECO:0000313" key="4">
    <source>
        <dbReference type="Proteomes" id="UP000011715"/>
    </source>
</evidence>
<sequence length="356" mass="40324">MRKYKHVFFTFFMSIGVPLHFVSLHYIATPRSGEKKTLILRWGGKNNTPIHLETESRIILTTGNQGLLCKVRRPRRRPPHHRLAQELCHHRHVTHQRPLSRPRALQKLKERPVRHRLPHVGGRMCPSNCSRTRTWPRRQRGSARSGHLPPCPTCLVADEELEEQWVVHNGVGHCKSLFAPAAVDSRQQSVASAATFQDCCHRPRRPQRQDEAGGTCRCQGPRAGGRRGRGYRLLLYTASWASFDTICRSCVETTVTKPFLRLQEEILKQNRDISVLAWNSQYPDAGPLRRGQKYAGKAPGISAYSPVELKELPLRCSPATGSNPRLKGADSVVAGKVMRPGCQLSLSRRQLVFQNR</sequence>
<dbReference type="EnsemblFungi" id="MAPG_10765T0">
    <property type="protein sequence ID" value="MAPG_10765T0"/>
    <property type="gene ID" value="MAPG_10765"/>
</dbReference>
<keyword evidence="4" id="KW-1185">Reference proteome</keyword>
<protein>
    <submittedName>
        <fullName evidence="2 3">Uncharacterized protein</fullName>
    </submittedName>
</protein>
<reference evidence="4" key="2">
    <citation type="submission" date="2010-05" db="EMBL/GenBank/DDBJ databases">
        <title>The genome sequence of Magnaporthe poae strain ATCC 64411.</title>
        <authorList>
            <person name="Ma L.-J."/>
            <person name="Dead R."/>
            <person name="Young S."/>
            <person name="Zeng Q."/>
            <person name="Koehrsen M."/>
            <person name="Alvarado L."/>
            <person name="Berlin A."/>
            <person name="Chapman S.B."/>
            <person name="Chen Z."/>
            <person name="Freedman E."/>
            <person name="Gellesch M."/>
            <person name="Goldberg J."/>
            <person name="Griggs A."/>
            <person name="Gujja S."/>
            <person name="Heilman E.R."/>
            <person name="Heiman D."/>
            <person name="Hepburn T."/>
            <person name="Howarth C."/>
            <person name="Jen D."/>
            <person name="Larson L."/>
            <person name="Mehta T."/>
            <person name="Neiman D."/>
            <person name="Pearson M."/>
            <person name="Roberts A."/>
            <person name="Saif S."/>
            <person name="Shea T."/>
            <person name="Shenoy N."/>
            <person name="Sisk P."/>
            <person name="Stolte C."/>
            <person name="Sykes S."/>
            <person name="Walk T."/>
            <person name="White J."/>
            <person name="Yandava C."/>
            <person name="Haas B."/>
            <person name="Nusbaum C."/>
            <person name="Birren B."/>
        </authorList>
    </citation>
    <scope>NUCLEOTIDE SEQUENCE [LARGE SCALE GENOMIC DNA]</scope>
    <source>
        <strain evidence="4">ATCC 64411 / 73-15</strain>
    </source>
</reference>
<proteinExistence type="predicted"/>
<feature type="transmembrane region" description="Helical" evidence="1">
    <location>
        <begin position="7"/>
        <end position="28"/>
    </location>
</feature>
<evidence type="ECO:0000256" key="1">
    <source>
        <dbReference type="SAM" id="Phobius"/>
    </source>
</evidence>
<reference evidence="2" key="1">
    <citation type="submission" date="2010-05" db="EMBL/GenBank/DDBJ databases">
        <title>The Genome Sequence of Magnaporthe poae strain ATCC 64411.</title>
        <authorList>
            <consortium name="The Broad Institute Genome Sequencing Platform"/>
            <consortium name="Broad Institute Genome Sequencing Center for Infectious Disease"/>
            <person name="Ma L.-J."/>
            <person name="Dead R."/>
            <person name="Young S."/>
            <person name="Zeng Q."/>
            <person name="Koehrsen M."/>
            <person name="Alvarado L."/>
            <person name="Berlin A."/>
            <person name="Chapman S.B."/>
            <person name="Chen Z."/>
            <person name="Freedman E."/>
            <person name="Gellesch M."/>
            <person name="Goldberg J."/>
            <person name="Griggs A."/>
            <person name="Gujja S."/>
            <person name="Heilman E.R."/>
            <person name="Heiman D."/>
            <person name="Hepburn T."/>
            <person name="Howarth C."/>
            <person name="Jen D."/>
            <person name="Larson L."/>
            <person name="Mehta T."/>
            <person name="Neiman D."/>
            <person name="Pearson M."/>
            <person name="Roberts A."/>
            <person name="Saif S."/>
            <person name="Shea T."/>
            <person name="Shenoy N."/>
            <person name="Sisk P."/>
            <person name="Stolte C."/>
            <person name="Sykes S."/>
            <person name="Walk T."/>
            <person name="White J."/>
            <person name="Yandava C."/>
            <person name="Haas B."/>
            <person name="Nusbaum C."/>
            <person name="Birren B."/>
        </authorList>
    </citation>
    <scope>NUCLEOTIDE SEQUENCE</scope>
    <source>
        <strain evidence="2">ATCC 64411</strain>
    </source>
</reference>
<name>A0A0C4EDG6_MAGP6</name>
<evidence type="ECO:0000313" key="2">
    <source>
        <dbReference type="EMBL" id="KLU91816.1"/>
    </source>
</evidence>
<keyword evidence="1" id="KW-0472">Membrane</keyword>
<keyword evidence="1" id="KW-0812">Transmembrane</keyword>
<reference evidence="3" key="5">
    <citation type="submission" date="2015-06" db="UniProtKB">
        <authorList>
            <consortium name="EnsemblFungi"/>
        </authorList>
    </citation>
    <scope>IDENTIFICATION</scope>
    <source>
        <strain evidence="3">ATCC 64411</strain>
    </source>
</reference>
<keyword evidence="1" id="KW-1133">Transmembrane helix</keyword>
<gene>
    <name evidence="2" type="ORF">MAPG_10765</name>
</gene>
<evidence type="ECO:0000313" key="3">
    <source>
        <dbReference type="EnsemblFungi" id="MAPG_10765T0"/>
    </source>
</evidence>
<accession>A0A0C4EDG6</accession>
<dbReference type="VEuPathDB" id="FungiDB:MAPG_10765"/>
<dbReference type="EMBL" id="GL876978">
    <property type="protein sequence ID" value="KLU91816.1"/>
    <property type="molecule type" value="Genomic_DNA"/>
</dbReference>
<dbReference type="EMBL" id="ADBL01002662">
    <property type="status" value="NOT_ANNOTATED_CDS"/>
    <property type="molecule type" value="Genomic_DNA"/>
</dbReference>
<reference evidence="3" key="4">
    <citation type="journal article" date="2015" name="G3 (Bethesda)">
        <title>Genome sequences of three phytopathogenic species of the Magnaporthaceae family of fungi.</title>
        <authorList>
            <person name="Okagaki L.H."/>
            <person name="Nunes C.C."/>
            <person name="Sailsbery J."/>
            <person name="Clay B."/>
            <person name="Brown D."/>
            <person name="John T."/>
            <person name="Oh Y."/>
            <person name="Young N."/>
            <person name="Fitzgerald M."/>
            <person name="Haas B.J."/>
            <person name="Zeng Q."/>
            <person name="Young S."/>
            <person name="Adiconis X."/>
            <person name="Fan L."/>
            <person name="Levin J.Z."/>
            <person name="Mitchell T.K."/>
            <person name="Okubara P.A."/>
            <person name="Farman M.L."/>
            <person name="Kohn L.M."/>
            <person name="Birren B."/>
            <person name="Ma L.-J."/>
            <person name="Dean R.A."/>
        </authorList>
    </citation>
    <scope>NUCLEOTIDE SEQUENCE</scope>
    <source>
        <strain evidence="3">ATCC 64411 / 73-15</strain>
    </source>
</reference>